<proteinExistence type="predicted"/>
<organism evidence="1 2">
    <name type="scientific">Zarea fungicola</name>
    <dbReference type="NCBI Taxonomy" id="93591"/>
    <lineage>
        <taxon>Eukaryota</taxon>
        <taxon>Fungi</taxon>
        <taxon>Dikarya</taxon>
        <taxon>Ascomycota</taxon>
        <taxon>Pezizomycotina</taxon>
        <taxon>Sordariomycetes</taxon>
        <taxon>Hypocreomycetidae</taxon>
        <taxon>Hypocreales</taxon>
        <taxon>Cordycipitaceae</taxon>
        <taxon>Zarea</taxon>
    </lineage>
</organism>
<evidence type="ECO:0000313" key="1">
    <source>
        <dbReference type="EMBL" id="KAJ2976999.1"/>
    </source>
</evidence>
<dbReference type="EMBL" id="JANJQO010000517">
    <property type="protein sequence ID" value="KAJ2976999.1"/>
    <property type="molecule type" value="Genomic_DNA"/>
</dbReference>
<evidence type="ECO:0000313" key="2">
    <source>
        <dbReference type="Proteomes" id="UP001143910"/>
    </source>
</evidence>
<accession>A0ACC1NDK8</accession>
<reference evidence="1" key="1">
    <citation type="submission" date="2022-08" db="EMBL/GenBank/DDBJ databases">
        <title>Genome Sequence of Lecanicillium fungicola.</title>
        <authorList>
            <person name="Buettner E."/>
        </authorList>
    </citation>
    <scope>NUCLEOTIDE SEQUENCE</scope>
    <source>
        <strain evidence="1">Babe33</strain>
    </source>
</reference>
<name>A0ACC1NDK8_9HYPO</name>
<protein>
    <submittedName>
        <fullName evidence="1">Uncharacterized protein</fullName>
    </submittedName>
</protein>
<keyword evidence="2" id="KW-1185">Reference proteome</keyword>
<dbReference type="Proteomes" id="UP001143910">
    <property type="component" value="Unassembled WGS sequence"/>
</dbReference>
<comment type="caution">
    <text evidence="1">The sequence shown here is derived from an EMBL/GenBank/DDBJ whole genome shotgun (WGS) entry which is preliminary data.</text>
</comment>
<gene>
    <name evidence="1" type="ORF">NQ176_g4621</name>
</gene>
<sequence length="177" mass="18355">MKFSAQLLVAFLSTGALAGVAPRALSDFQAAMTDVQTKTDALDTAINAFTGGSTTPVQTAANNLVSTLNSRNAILSPLPVLSLADTFTLNNQVTSFKTHAQTLVNDLIAKRPVVISSSNCALVRSNIVTIRGAATPFINTLVAHADPAATSIAQAQANAIQAILQQGQDAYNTTNCP</sequence>